<evidence type="ECO:0000313" key="5">
    <source>
        <dbReference type="Proteomes" id="UP000536835"/>
    </source>
</evidence>
<dbReference type="GO" id="GO:0009425">
    <property type="term" value="C:bacterial-type flagellum basal body"/>
    <property type="evidence" value="ECO:0007669"/>
    <property type="project" value="UniProtKB-SubCell"/>
</dbReference>
<name>A0A7Y3RKT2_9PROT</name>
<organism evidence="4 5">
    <name type="scientific">Parvularcula mediterranea</name>
    <dbReference type="NCBI Taxonomy" id="2732508"/>
    <lineage>
        <taxon>Bacteria</taxon>
        <taxon>Pseudomonadati</taxon>
        <taxon>Pseudomonadota</taxon>
        <taxon>Alphaproteobacteria</taxon>
        <taxon>Parvularculales</taxon>
        <taxon>Parvularculaceae</taxon>
        <taxon>Parvularcula</taxon>
    </lineage>
</organism>
<protein>
    <submittedName>
        <fullName evidence="4">Flagellar hook-basal body protein FliE</fullName>
    </submittedName>
</protein>
<dbReference type="Pfam" id="PF02049">
    <property type="entry name" value="FliE"/>
    <property type="match status" value="1"/>
</dbReference>
<dbReference type="Proteomes" id="UP000536835">
    <property type="component" value="Unassembled WGS sequence"/>
</dbReference>
<gene>
    <name evidence="4" type="ORF">HK107_03395</name>
</gene>
<dbReference type="RefSeq" id="WP_173196797.1">
    <property type="nucleotide sequence ID" value="NZ_JABFCX010000002.1"/>
</dbReference>
<comment type="caution">
    <text evidence="4">The sequence shown here is derived from an EMBL/GenBank/DDBJ whole genome shotgun (WGS) entry which is preliminary data.</text>
</comment>
<accession>A0A7Y3RKT2</accession>
<dbReference type="PANTHER" id="PTHR34653">
    <property type="match status" value="1"/>
</dbReference>
<evidence type="ECO:0000256" key="2">
    <source>
        <dbReference type="ARBA" id="ARBA00009272"/>
    </source>
</evidence>
<keyword evidence="5" id="KW-1185">Reference proteome</keyword>
<dbReference type="GO" id="GO:0003774">
    <property type="term" value="F:cytoskeletal motor activity"/>
    <property type="evidence" value="ECO:0007669"/>
    <property type="project" value="InterPro"/>
</dbReference>
<dbReference type="GO" id="GO:0005198">
    <property type="term" value="F:structural molecule activity"/>
    <property type="evidence" value="ECO:0007669"/>
    <property type="project" value="InterPro"/>
</dbReference>
<evidence type="ECO:0000256" key="1">
    <source>
        <dbReference type="ARBA" id="ARBA00004117"/>
    </source>
</evidence>
<reference evidence="4 5" key="1">
    <citation type="submission" date="2020-05" db="EMBL/GenBank/DDBJ databases">
        <title>Parvularcula mediterraneae sp. nov., isolated from polypropylene straw from shallow seawater of the seashore of Laganas in Zakynthos island, Greece.</title>
        <authorList>
            <person name="Szabo I."/>
            <person name="Al-Omari J."/>
            <person name="Rado J."/>
            <person name="Szerdahelyi G.S."/>
        </authorList>
    </citation>
    <scope>NUCLEOTIDE SEQUENCE [LARGE SCALE GENOMIC DNA]</scope>
    <source>
        <strain evidence="4 5">ZS-1/3</strain>
    </source>
</reference>
<comment type="similarity">
    <text evidence="2">Belongs to the FliE family.</text>
</comment>
<keyword evidence="4" id="KW-0282">Flagellum</keyword>
<sequence length="86" mass="9066">MNIEQLAAASGYGMTTTKPNALETGAKNFLATFDKADQAAQGFSTGTIDAQSVVEALSQAELALQTAISVRDQVVSAYQDILRMPL</sequence>
<evidence type="ECO:0000313" key="4">
    <source>
        <dbReference type="EMBL" id="NNU15371.1"/>
    </source>
</evidence>
<keyword evidence="4" id="KW-0966">Cell projection</keyword>
<keyword evidence="3" id="KW-0975">Bacterial flagellum</keyword>
<dbReference type="GO" id="GO:0071973">
    <property type="term" value="P:bacterial-type flagellum-dependent cell motility"/>
    <property type="evidence" value="ECO:0007669"/>
    <property type="project" value="InterPro"/>
</dbReference>
<keyword evidence="4" id="KW-0969">Cilium</keyword>
<dbReference type="InterPro" id="IPR001624">
    <property type="entry name" value="FliE"/>
</dbReference>
<dbReference type="EMBL" id="JABFCX010000002">
    <property type="protein sequence ID" value="NNU15371.1"/>
    <property type="molecule type" value="Genomic_DNA"/>
</dbReference>
<proteinExistence type="inferred from homology"/>
<dbReference type="AlphaFoldDB" id="A0A7Y3RKT2"/>
<evidence type="ECO:0000256" key="3">
    <source>
        <dbReference type="ARBA" id="ARBA00023143"/>
    </source>
</evidence>
<dbReference type="PANTHER" id="PTHR34653:SF1">
    <property type="entry name" value="FLAGELLAR HOOK-BASAL BODY COMPLEX PROTEIN FLIE"/>
    <property type="match status" value="1"/>
</dbReference>
<comment type="subcellular location">
    <subcellularLocation>
        <location evidence="1">Bacterial flagellum basal body</location>
    </subcellularLocation>
</comment>